<keyword evidence="2" id="KW-0175">Coiled coil</keyword>
<evidence type="ECO:0000313" key="3">
    <source>
        <dbReference type="EMBL" id="GAA2397342.1"/>
    </source>
</evidence>
<dbReference type="SUPFAM" id="SSF140453">
    <property type="entry name" value="EsxAB dimer-like"/>
    <property type="match status" value="1"/>
</dbReference>
<evidence type="ECO:0000256" key="2">
    <source>
        <dbReference type="SAM" id="Coils"/>
    </source>
</evidence>
<dbReference type="Proteomes" id="UP001500058">
    <property type="component" value="Unassembled WGS sequence"/>
</dbReference>
<accession>A0ABP5V9T7</accession>
<gene>
    <name evidence="3" type="ORF">GCM10010420_24030</name>
</gene>
<evidence type="ECO:0000313" key="4">
    <source>
        <dbReference type="Proteomes" id="UP001500058"/>
    </source>
</evidence>
<sequence length="110" mass="12358">MSGNGDFQSSESDLNDLIRDVRSMQEKLKSKINNLNNVVDTIEAGWKGDAARSYDHLQRQTNDYAQKLDRQLQLMEEALSASKDGFSNNEIEQIQKFKTLSAGSPISDFA</sequence>
<dbReference type="Gene3D" id="1.10.287.1060">
    <property type="entry name" value="ESAT-6-like"/>
    <property type="match status" value="1"/>
</dbReference>
<name>A0ABP5V9T7_9ACTN</name>
<organism evidence="3 4">
    <name type="scientific">Streptomyces glaucosporus</name>
    <dbReference type="NCBI Taxonomy" id="284044"/>
    <lineage>
        <taxon>Bacteria</taxon>
        <taxon>Bacillati</taxon>
        <taxon>Actinomycetota</taxon>
        <taxon>Actinomycetes</taxon>
        <taxon>Kitasatosporales</taxon>
        <taxon>Streptomycetaceae</taxon>
        <taxon>Streptomyces</taxon>
    </lineage>
</organism>
<feature type="coiled-coil region" evidence="2">
    <location>
        <begin position="7"/>
        <end position="38"/>
    </location>
</feature>
<protein>
    <recommendedName>
        <fullName evidence="1">ESAT-6-like protein</fullName>
    </recommendedName>
</protein>
<proteinExistence type="inferred from homology"/>
<keyword evidence="4" id="KW-1185">Reference proteome</keyword>
<dbReference type="EMBL" id="BAAATJ010000009">
    <property type="protein sequence ID" value="GAA2397342.1"/>
    <property type="molecule type" value="Genomic_DNA"/>
</dbReference>
<evidence type="ECO:0000256" key="1">
    <source>
        <dbReference type="RuleBase" id="RU362001"/>
    </source>
</evidence>
<comment type="similarity">
    <text evidence="1">Belongs to the WXG100 family.</text>
</comment>
<dbReference type="Pfam" id="PF06013">
    <property type="entry name" value="WXG100"/>
    <property type="match status" value="1"/>
</dbReference>
<reference evidence="4" key="1">
    <citation type="journal article" date="2019" name="Int. J. Syst. Evol. Microbiol.">
        <title>The Global Catalogue of Microorganisms (GCM) 10K type strain sequencing project: providing services to taxonomists for standard genome sequencing and annotation.</title>
        <authorList>
            <consortium name="The Broad Institute Genomics Platform"/>
            <consortium name="The Broad Institute Genome Sequencing Center for Infectious Disease"/>
            <person name="Wu L."/>
            <person name="Ma J."/>
        </authorList>
    </citation>
    <scope>NUCLEOTIDE SEQUENCE [LARGE SCALE GENOMIC DNA]</scope>
    <source>
        <strain evidence="4">JCM 6921</strain>
    </source>
</reference>
<dbReference type="RefSeq" id="WP_344630942.1">
    <property type="nucleotide sequence ID" value="NZ_BAAATJ010000009.1"/>
</dbReference>
<dbReference type="InterPro" id="IPR036689">
    <property type="entry name" value="ESAT-6-like_sf"/>
</dbReference>
<dbReference type="NCBIfam" id="TIGR03930">
    <property type="entry name" value="WXG100_ESAT6"/>
    <property type="match status" value="1"/>
</dbReference>
<comment type="caution">
    <text evidence="3">The sequence shown here is derived from an EMBL/GenBank/DDBJ whole genome shotgun (WGS) entry which is preliminary data.</text>
</comment>
<dbReference type="InterPro" id="IPR010310">
    <property type="entry name" value="T7SS_ESAT-6-like"/>
</dbReference>